<dbReference type="EMBL" id="JABSTV010001254">
    <property type="protein sequence ID" value="KAH7939685.1"/>
    <property type="molecule type" value="Genomic_DNA"/>
</dbReference>
<proteinExistence type="predicted"/>
<dbReference type="AlphaFoldDB" id="A0A9D4SQL3"/>
<accession>A0A9D4SQL3</accession>
<evidence type="ECO:0000313" key="3">
    <source>
        <dbReference type="Proteomes" id="UP000821837"/>
    </source>
</evidence>
<reference evidence="2" key="1">
    <citation type="journal article" date="2020" name="Cell">
        <title>Large-Scale Comparative Analyses of Tick Genomes Elucidate Their Genetic Diversity and Vector Capacities.</title>
        <authorList>
            <consortium name="Tick Genome and Microbiome Consortium (TIGMIC)"/>
            <person name="Jia N."/>
            <person name="Wang J."/>
            <person name="Shi W."/>
            <person name="Du L."/>
            <person name="Sun Y."/>
            <person name="Zhan W."/>
            <person name="Jiang J.F."/>
            <person name="Wang Q."/>
            <person name="Zhang B."/>
            <person name="Ji P."/>
            <person name="Bell-Sakyi L."/>
            <person name="Cui X.M."/>
            <person name="Yuan T.T."/>
            <person name="Jiang B.G."/>
            <person name="Yang W.F."/>
            <person name="Lam T.T."/>
            <person name="Chang Q.C."/>
            <person name="Ding S.J."/>
            <person name="Wang X.J."/>
            <person name="Zhu J.G."/>
            <person name="Ruan X.D."/>
            <person name="Zhao L."/>
            <person name="Wei J.T."/>
            <person name="Ye R.Z."/>
            <person name="Que T.C."/>
            <person name="Du C.H."/>
            <person name="Zhou Y.H."/>
            <person name="Cheng J.X."/>
            <person name="Dai P.F."/>
            <person name="Guo W.B."/>
            <person name="Han X.H."/>
            <person name="Huang E.J."/>
            <person name="Li L.F."/>
            <person name="Wei W."/>
            <person name="Gao Y.C."/>
            <person name="Liu J.Z."/>
            <person name="Shao H.Z."/>
            <person name="Wang X."/>
            <person name="Wang C.C."/>
            <person name="Yang T.C."/>
            <person name="Huo Q.B."/>
            <person name="Li W."/>
            <person name="Chen H.Y."/>
            <person name="Chen S.E."/>
            <person name="Zhou L.G."/>
            <person name="Ni X.B."/>
            <person name="Tian J.H."/>
            <person name="Sheng Y."/>
            <person name="Liu T."/>
            <person name="Pan Y.S."/>
            <person name="Xia L.Y."/>
            <person name="Li J."/>
            <person name="Zhao F."/>
            <person name="Cao W.C."/>
        </authorList>
    </citation>
    <scope>NUCLEOTIDE SEQUENCE</scope>
    <source>
        <strain evidence="2">Rsan-2018</strain>
    </source>
</reference>
<reference evidence="2" key="2">
    <citation type="submission" date="2021-09" db="EMBL/GenBank/DDBJ databases">
        <authorList>
            <person name="Jia N."/>
            <person name="Wang J."/>
            <person name="Shi W."/>
            <person name="Du L."/>
            <person name="Sun Y."/>
            <person name="Zhan W."/>
            <person name="Jiang J."/>
            <person name="Wang Q."/>
            <person name="Zhang B."/>
            <person name="Ji P."/>
            <person name="Sakyi L.B."/>
            <person name="Cui X."/>
            <person name="Yuan T."/>
            <person name="Jiang B."/>
            <person name="Yang W."/>
            <person name="Lam T.T.-Y."/>
            <person name="Chang Q."/>
            <person name="Ding S."/>
            <person name="Wang X."/>
            <person name="Zhu J."/>
            <person name="Ruan X."/>
            <person name="Zhao L."/>
            <person name="Wei J."/>
            <person name="Que T."/>
            <person name="Du C."/>
            <person name="Cheng J."/>
            <person name="Dai P."/>
            <person name="Han X."/>
            <person name="Huang E."/>
            <person name="Gao Y."/>
            <person name="Liu J."/>
            <person name="Shao H."/>
            <person name="Ye R."/>
            <person name="Li L."/>
            <person name="Wei W."/>
            <person name="Wang X."/>
            <person name="Wang C."/>
            <person name="Huo Q."/>
            <person name="Li W."/>
            <person name="Guo W."/>
            <person name="Chen H."/>
            <person name="Chen S."/>
            <person name="Zhou L."/>
            <person name="Zhou L."/>
            <person name="Ni X."/>
            <person name="Tian J."/>
            <person name="Zhou Y."/>
            <person name="Sheng Y."/>
            <person name="Liu T."/>
            <person name="Pan Y."/>
            <person name="Xia L."/>
            <person name="Li J."/>
            <person name="Zhao F."/>
            <person name="Cao W."/>
        </authorList>
    </citation>
    <scope>NUCLEOTIDE SEQUENCE</scope>
    <source>
        <strain evidence="2">Rsan-2018</strain>
        <tissue evidence="2">Larvae</tissue>
    </source>
</reference>
<protein>
    <recommendedName>
        <fullName evidence="4">TIL domain-containing protein</fullName>
    </recommendedName>
</protein>
<gene>
    <name evidence="2" type="ORF">HPB52_015884</name>
</gene>
<comment type="caution">
    <text evidence="2">The sequence shown here is derived from an EMBL/GenBank/DDBJ whole genome shotgun (WGS) entry which is preliminary data.</text>
</comment>
<evidence type="ECO:0008006" key="4">
    <source>
        <dbReference type="Google" id="ProtNLM"/>
    </source>
</evidence>
<organism evidence="2 3">
    <name type="scientific">Rhipicephalus sanguineus</name>
    <name type="common">Brown dog tick</name>
    <name type="synonym">Ixodes sanguineus</name>
    <dbReference type="NCBI Taxonomy" id="34632"/>
    <lineage>
        <taxon>Eukaryota</taxon>
        <taxon>Metazoa</taxon>
        <taxon>Ecdysozoa</taxon>
        <taxon>Arthropoda</taxon>
        <taxon>Chelicerata</taxon>
        <taxon>Arachnida</taxon>
        <taxon>Acari</taxon>
        <taxon>Parasitiformes</taxon>
        <taxon>Ixodida</taxon>
        <taxon>Ixodoidea</taxon>
        <taxon>Ixodidae</taxon>
        <taxon>Rhipicephalinae</taxon>
        <taxon>Rhipicephalus</taxon>
        <taxon>Rhipicephalus</taxon>
    </lineage>
</organism>
<name>A0A9D4SQL3_RHISA</name>
<evidence type="ECO:0000256" key="1">
    <source>
        <dbReference type="SAM" id="MobiDB-lite"/>
    </source>
</evidence>
<sequence length="108" mass="12192">MLQHEQQAGSKGRGGIGPGHSDSDCESQHAANWKCPCTEALGETDSADPCYTPPAVKEELRTCVCKKGYVRTSWEECVPRKMCMRCKFQWQKDFPQLRVWLSVDLQQG</sequence>
<keyword evidence="3" id="KW-1185">Reference proteome</keyword>
<feature type="region of interest" description="Disordered" evidence="1">
    <location>
        <begin position="1"/>
        <end position="28"/>
    </location>
</feature>
<dbReference type="Proteomes" id="UP000821837">
    <property type="component" value="Chromosome 8"/>
</dbReference>
<evidence type="ECO:0000313" key="2">
    <source>
        <dbReference type="EMBL" id="KAH7939685.1"/>
    </source>
</evidence>
<dbReference type="Gene3D" id="2.10.25.10">
    <property type="entry name" value="Laminin"/>
    <property type="match status" value="1"/>
</dbReference>
<dbReference type="VEuPathDB" id="VectorBase:RSAN_052219"/>